<evidence type="ECO:0000256" key="3">
    <source>
        <dbReference type="SAM" id="SignalP"/>
    </source>
</evidence>
<feature type="signal peptide" evidence="3">
    <location>
        <begin position="1"/>
        <end position="22"/>
    </location>
</feature>
<dbReference type="Pfam" id="PF12697">
    <property type="entry name" value="Abhydrolase_6"/>
    <property type="match status" value="1"/>
</dbReference>
<dbReference type="InterPro" id="IPR050261">
    <property type="entry name" value="FrsA_esterase"/>
</dbReference>
<organism evidence="5">
    <name type="scientific">Telmatobacter sp. DSM 110680</name>
    <dbReference type="NCBI Taxonomy" id="3036704"/>
    <lineage>
        <taxon>Bacteria</taxon>
        <taxon>Pseudomonadati</taxon>
        <taxon>Acidobacteriota</taxon>
        <taxon>Terriglobia</taxon>
        <taxon>Terriglobales</taxon>
        <taxon>Acidobacteriaceae</taxon>
        <taxon>Telmatobacter</taxon>
    </lineage>
</organism>
<dbReference type="GO" id="GO:0052689">
    <property type="term" value="F:carboxylic ester hydrolase activity"/>
    <property type="evidence" value="ECO:0007669"/>
    <property type="project" value="UniProtKB-ARBA"/>
</dbReference>
<dbReference type="InterPro" id="IPR000073">
    <property type="entry name" value="AB_hydrolase_1"/>
</dbReference>
<evidence type="ECO:0000256" key="1">
    <source>
        <dbReference type="ARBA" id="ARBA00022801"/>
    </source>
</evidence>
<dbReference type="AlphaFoldDB" id="A0AAU7DF86"/>
<comment type="similarity">
    <text evidence="2">Belongs to the AB hydrolase superfamily. FUS2 hydrolase family.</text>
</comment>
<evidence type="ECO:0000259" key="4">
    <source>
        <dbReference type="Pfam" id="PF12697"/>
    </source>
</evidence>
<protein>
    <submittedName>
        <fullName evidence="5">Alpha/beta hydrolase</fullName>
    </submittedName>
</protein>
<dbReference type="Gene3D" id="3.40.50.1820">
    <property type="entry name" value="alpha/beta hydrolase"/>
    <property type="match status" value="1"/>
</dbReference>
<name>A0AAU7DF86_9BACT</name>
<dbReference type="RefSeq" id="WP_348261236.1">
    <property type="nucleotide sequence ID" value="NZ_CP121196.1"/>
</dbReference>
<evidence type="ECO:0000313" key="5">
    <source>
        <dbReference type="EMBL" id="XBH16005.1"/>
    </source>
</evidence>
<gene>
    <name evidence="5" type="ORF">P8935_15685</name>
</gene>
<feature type="domain" description="AB hydrolase-1" evidence="4">
    <location>
        <begin position="69"/>
        <end position="187"/>
    </location>
</feature>
<dbReference type="PANTHER" id="PTHR22946:SF9">
    <property type="entry name" value="POLYKETIDE TRANSFERASE AF380"/>
    <property type="match status" value="1"/>
</dbReference>
<feature type="chain" id="PRO_5043986101" evidence="3">
    <location>
        <begin position="23"/>
        <end position="287"/>
    </location>
</feature>
<keyword evidence="1 5" id="KW-0378">Hydrolase</keyword>
<dbReference type="EMBL" id="CP121196">
    <property type="protein sequence ID" value="XBH16005.1"/>
    <property type="molecule type" value="Genomic_DNA"/>
</dbReference>
<keyword evidence="3" id="KW-0732">Signal</keyword>
<reference evidence="5" key="1">
    <citation type="submission" date="2023-03" db="EMBL/GenBank/DDBJ databases">
        <title>Edaphobacter sp.</title>
        <authorList>
            <person name="Huber K.J."/>
            <person name="Papendorf J."/>
            <person name="Pilke C."/>
            <person name="Bunk B."/>
            <person name="Sproeer C."/>
            <person name="Pester M."/>
        </authorList>
    </citation>
    <scope>NUCLEOTIDE SEQUENCE</scope>
    <source>
        <strain evidence="5">DSM 110680</strain>
    </source>
</reference>
<dbReference type="InterPro" id="IPR029058">
    <property type="entry name" value="AB_hydrolase_fold"/>
</dbReference>
<proteinExistence type="inferred from homology"/>
<evidence type="ECO:0000256" key="2">
    <source>
        <dbReference type="ARBA" id="ARBA00038115"/>
    </source>
</evidence>
<dbReference type="SUPFAM" id="SSF53474">
    <property type="entry name" value="alpha/beta-Hydrolases"/>
    <property type="match status" value="1"/>
</dbReference>
<dbReference type="PANTHER" id="PTHR22946">
    <property type="entry name" value="DIENELACTONE HYDROLASE DOMAIN-CONTAINING PROTEIN-RELATED"/>
    <property type="match status" value="1"/>
</dbReference>
<accession>A0AAU7DF86</accession>
<sequence length="287" mass="30371">MRFSFLAATVILALSAAVHSQSAPPAIYTDPPSDTAHPAAMEVLHIPSHGAMINGIAYSPAGSGFHPTIVICHGLPGNEKNLDLAQALRRAGWNAVTFNYRGSWGSPGPYKFSQNLEDADAVLAYLRVPANAAKLRVDTKRIVLAGHSMGGWVTVMTASHDHGLAGAILISAADMGKLGEMQHDKLVAEMADNIESLAATPETMANEVAQNSKTFAFANAIDGLKDVPLLVLSANDGLAPDTDALIQAIKAKGGENIKAVHADTDHGWSDHRIFLESAIIDWLSKLE</sequence>